<sequence>MTDPDPWPDLVSTALVGTSRRAVPPTPGLPGASGGDPATALLDRAALAAVRRRAGQRPRRIAPPPPAPDETAPLIDGPALVRLQSILAGRHPEVLPEWLDLAAATGRRLPPEVLPALLDRARSNTQVRPVLARLGGARARWLAEHNPAWLFFLESADPEETVFDPEAWKTGTPALRRLHLAALRRTDPAAARDLLAQTWTHERADQRHALLATLETGLSEEDEPLLATALRDRTHRVRVLAAVLLMRLPGSDTGRRLAEQTARLLRVDDSGGTRRIVVDQPGDVDAEFTSLLDPGTKKKKEKDEQQTPAARVRPLLSQIPPATWIGRLGDTPRQVLDAVADPEVRSILANAAALHGDLDWARALLDSMTPAAFDLPEAECRMAGLLALLPRDEQHAWALRWESGRLHIPHRFGALLDALDFPWNRELSERMADRLLAEDQDPHRLYQVREHASRHLDPGLYERFAAEGAGNRRLTDLVNTLRFRHDMRKELT</sequence>
<dbReference type="EMBL" id="LGEM01000051">
    <property type="protein sequence ID" value="KUP96967.1"/>
    <property type="molecule type" value="Genomic_DNA"/>
</dbReference>
<evidence type="ECO:0000313" key="3">
    <source>
        <dbReference type="Proteomes" id="UP000074382"/>
    </source>
</evidence>
<protein>
    <submittedName>
        <fullName evidence="2">Uncharacterized protein</fullName>
    </submittedName>
</protein>
<dbReference type="Proteomes" id="UP000074382">
    <property type="component" value="Unassembled WGS sequence"/>
</dbReference>
<reference evidence="3" key="1">
    <citation type="journal article" date="2017" name="Acta Aliment.">
        <title>Plant polysaccharide degrading enzyme system of Thermpbifida cellulosilytica TB100 revealed by de novo genome project data.</title>
        <authorList>
            <person name="Toth A."/>
            <person name="Baka E."/>
            <person name="Luzics S."/>
            <person name="Bata-Vidacs I."/>
            <person name="Nagy I."/>
            <person name="Balint B."/>
            <person name="Herceg R."/>
            <person name="Olasz F."/>
            <person name="Wilk T."/>
            <person name="Nagy T."/>
            <person name="Kriszt B."/>
            <person name="Nagy I."/>
            <person name="Kukolya J."/>
        </authorList>
    </citation>
    <scope>NUCLEOTIDE SEQUENCE [LARGE SCALE GENOMIC DNA]</scope>
    <source>
        <strain evidence="3">TB100</strain>
    </source>
</reference>
<proteinExistence type="predicted"/>
<gene>
    <name evidence="2" type="ORF">AC529_09370</name>
</gene>
<evidence type="ECO:0000256" key="1">
    <source>
        <dbReference type="SAM" id="MobiDB-lite"/>
    </source>
</evidence>
<dbReference type="AlphaFoldDB" id="A0A147KI46"/>
<feature type="region of interest" description="Disordered" evidence="1">
    <location>
        <begin position="287"/>
        <end position="310"/>
    </location>
</feature>
<feature type="region of interest" description="Disordered" evidence="1">
    <location>
        <begin position="16"/>
        <end position="40"/>
    </location>
</feature>
<feature type="region of interest" description="Disordered" evidence="1">
    <location>
        <begin position="52"/>
        <end position="74"/>
    </location>
</feature>
<dbReference type="PATRIC" id="fig|665004.4.peg.2221"/>
<comment type="caution">
    <text evidence="2">The sequence shown here is derived from an EMBL/GenBank/DDBJ whole genome shotgun (WGS) entry which is preliminary data.</text>
</comment>
<accession>A0A147KI46</accession>
<dbReference type="OrthoDB" id="262508at2"/>
<organism evidence="2 3">
    <name type="scientific">Thermobifida cellulosilytica TB100</name>
    <dbReference type="NCBI Taxonomy" id="665004"/>
    <lineage>
        <taxon>Bacteria</taxon>
        <taxon>Bacillati</taxon>
        <taxon>Actinomycetota</taxon>
        <taxon>Actinomycetes</taxon>
        <taxon>Streptosporangiales</taxon>
        <taxon>Nocardiopsidaceae</taxon>
        <taxon>Thermobifida</taxon>
    </lineage>
</organism>
<keyword evidence="3" id="KW-1185">Reference proteome</keyword>
<dbReference type="STRING" id="665004.AC529_09370"/>
<dbReference type="RefSeq" id="WP_068755858.1">
    <property type="nucleotide sequence ID" value="NZ_KQ950181.1"/>
</dbReference>
<dbReference type="InterPro" id="IPR043746">
    <property type="entry name" value="DUF5691"/>
</dbReference>
<dbReference type="Pfam" id="PF18944">
    <property type="entry name" value="DUF5691"/>
    <property type="match status" value="1"/>
</dbReference>
<evidence type="ECO:0000313" key="2">
    <source>
        <dbReference type="EMBL" id="KUP96967.1"/>
    </source>
</evidence>
<name>A0A147KI46_THECS</name>